<feature type="non-terminal residue" evidence="2">
    <location>
        <position position="103"/>
    </location>
</feature>
<feature type="compositionally biased region" description="Basic and acidic residues" evidence="1">
    <location>
        <begin position="67"/>
        <end position="89"/>
    </location>
</feature>
<accession>A0A0S7ESB6</accession>
<feature type="region of interest" description="Disordered" evidence="1">
    <location>
        <begin position="46"/>
        <end position="103"/>
    </location>
</feature>
<reference evidence="2" key="1">
    <citation type="submission" date="2014-12" db="EMBL/GenBank/DDBJ databases">
        <title>Parallel Evolution in Life History Adaptation Evident in the Tissue-Specific Poeciliopsis prolifica transcriptome.</title>
        <authorList>
            <person name="Jue N.K."/>
            <person name="Foley R.J."/>
            <person name="Obergfell C."/>
            <person name="Reznick D.N."/>
            <person name="O'Neill R.J."/>
            <person name="O'Neill M.J."/>
        </authorList>
    </citation>
    <scope>NUCLEOTIDE SEQUENCE</scope>
</reference>
<protein>
    <submittedName>
        <fullName evidence="2">PPUP9419</fullName>
    </submittedName>
</protein>
<evidence type="ECO:0000256" key="1">
    <source>
        <dbReference type="SAM" id="MobiDB-lite"/>
    </source>
</evidence>
<dbReference type="EMBL" id="GBYX01476596">
    <property type="protein sequence ID" value="JAO05081.1"/>
    <property type="molecule type" value="Transcribed_RNA"/>
</dbReference>
<name>A0A0S7ESB6_9TELE</name>
<evidence type="ECO:0000313" key="2">
    <source>
        <dbReference type="EMBL" id="JAO05081.1"/>
    </source>
</evidence>
<gene>
    <name evidence="2" type="primary">PPUP9419</name>
</gene>
<proteinExistence type="predicted"/>
<sequence length="103" mass="11471">MRDVRKEGLDRKRGSTQRELIKSSILEGSERVRAGGWLTEVKHLHWQTGQGERERKGGEEGAGLGQRDPEGEIGGRVHMERGEAGREEEYGWATGDSLLAESL</sequence>
<dbReference type="AlphaFoldDB" id="A0A0S7ESB6"/>
<organism evidence="2">
    <name type="scientific">Poeciliopsis prolifica</name>
    <name type="common">blackstripe livebearer</name>
    <dbReference type="NCBI Taxonomy" id="188132"/>
    <lineage>
        <taxon>Eukaryota</taxon>
        <taxon>Metazoa</taxon>
        <taxon>Chordata</taxon>
        <taxon>Craniata</taxon>
        <taxon>Vertebrata</taxon>
        <taxon>Euteleostomi</taxon>
        <taxon>Actinopterygii</taxon>
        <taxon>Neopterygii</taxon>
        <taxon>Teleostei</taxon>
        <taxon>Neoteleostei</taxon>
        <taxon>Acanthomorphata</taxon>
        <taxon>Ovalentaria</taxon>
        <taxon>Atherinomorphae</taxon>
        <taxon>Cyprinodontiformes</taxon>
        <taxon>Poeciliidae</taxon>
        <taxon>Poeciliinae</taxon>
        <taxon>Poeciliopsis</taxon>
    </lineage>
</organism>